<sequence length="368" mass="40861">MRFSFLLTISLGCSLQQLWPTRKGNSVNAQFHLGFGASNKLKSTDSPSTTRPDFPNERVLTPAPGSFNSTFSGAASIGAPAASSTTPGGYVAMVLMEDLDPENGAVVRSTISMVVVEDVIMLDGETAVPRVYGDKECVAASCIRRWWKTLLLRRECLPIRQLDEALDVVHHSQTLDDVAPAIAMIRSRTAATPSCCARCLKTPILISMYNLIIRASSHSTKLPLLYVVLEVYANLTSYCRLKNLQPRRPKQRAAQRQLDLLWMELLVDVMVLLSVELRHGRGWSWLAFTAAANALWNILMLLRPQCASTPAANTLVHESWRRTQQRLEDLQQRMHDGSRPTPPTSGTEQFLAQLSRVLTHLRVASALR</sequence>
<dbReference type="EMBL" id="JH159156">
    <property type="protein sequence ID" value="EGZ13399.1"/>
    <property type="molecule type" value="Genomic_DNA"/>
</dbReference>
<gene>
    <name evidence="2" type="ORF">PHYSODRAFT_335176</name>
</gene>
<dbReference type="RefSeq" id="XP_009530828.1">
    <property type="nucleotide sequence ID" value="XM_009532533.1"/>
</dbReference>
<dbReference type="InParanoid" id="G4ZUC5"/>
<keyword evidence="1" id="KW-0732">Signal</keyword>
<reference evidence="2 3" key="1">
    <citation type="journal article" date="2006" name="Science">
        <title>Phytophthora genome sequences uncover evolutionary origins and mechanisms of pathogenesis.</title>
        <authorList>
            <person name="Tyler B.M."/>
            <person name="Tripathy S."/>
            <person name="Zhang X."/>
            <person name="Dehal P."/>
            <person name="Jiang R.H."/>
            <person name="Aerts A."/>
            <person name="Arredondo F.D."/>
            <person name="Baxter L."/>
            <person name="Bensasson D."/>
            <person name="Beynon J.L."/>
            <person name="Chapman J."/>
            <person name="Damasceno C.M."/>
            <person name="Dorrance A.E."/>
            <person name="Dou D."/>
            <person name="Dickerman A.W."/>
            <person name="Dubchak I.L."/>
            <person name="Garbelotto M."/>
            <person name="Gijzen M."/>
            <person name="Gordon S.G."/>
            <person name="Govers F."/>
            <person name="Grunwald N.J."/>
            <person name="Huang W."/>
            <person name="Ivors K.L."/>
            <person name="Jones R.W."/>
            <person name="Kamoun S."/>
            <person name="Krampis K."/>
            <person name="Lamour K.H."/>
            <person name="Lee M.K."/>
            <person name="McDonald W.H."/>
            <person name="Medina M."/>
            <person name="Meijer H.J."/>
            <person name="Nordberg E.K."/>
            <person name="Maclean D.J."/>
            <person name="Ospina-Giraldo M.D."/>
            <person name="Morris P.F."/>
            <person name="Phuntumart V."/>
            <person name="Putnam N.H."/>
            <person name="Rash S."/>
            <person name="Rose J.K."/>
            <person name="Sakihama Y."/>
            <person name="Salamov A.A."/>
            <person name="Savidor A."/>
            <person name="Scheuring C.F."/>
            <person name="Smith B.M."/>
            <person name="Sobral B.W."/>
            <person name="Terry A."/>
            <person name="Torto-Alalibo T.A."/>
            <person name="Win J."/>
            <person name="Xu Z."/>
            <person name="Zhang H."/>
            <person name="Grigoriev I.V."/>
            <person name="Rokhsar D.S."/>
            <person name="Boore J.L."/>
        </authorList>
    </citation>
    <scope>NUCLEOTIDE SEQUENCE [LARGE SCALE GENOMIC DNA]</scope>
    <source>
        <strain evidence="2 3">P6497</strain>
    </source>
</reference>
<proteinExistence type="predicted"/>
<keyword evidence="3" id="KW-1185">Reference proteome</keyword>
<evidence type="ECO:0000256" key="1">
    <source>
        <dbReference type="SAM" id="SignalP"/>
    </source>
</evidence>
<accession>G4ZUC5</accession>
<organism evidence="2 3">
    <name type="scientific">Phytophthora sojae (strain P6497)</name>
    <name type="common">Soybean stem and root rot agent</name>
    <name type="synonym">Phytophthora megasperma f. sp. glycines</name>
    <dbReference type="NCBI Taxonomy" id="1094619"/>
    <lineage>
        <taxon>Eukaryota</taxon>
        <taxon>Sar</taxon>
        <taxon>Stramenopiles</taxon>
        <taxon>Oomycota</taxon>
        <taxon>Peronosporomycetes</taxon>
        <taxon>Peronosporales</taxon>
        <taxon>Peronosporaceae</taxon>
        <taxon>Phytophthora</taxon>
    </lineage>
</organism>
<feature type="signal peptide" evidence="1">
    <location>
        <begin position="1"/>
        <end position="16"/>
    </location>
</feature>
<dbReference type="KEGG" id="psoj:PHYSODRAFT_335176"/>
<protein>
    <submittedName>
        <fullName evidence="2">Uncharacterized protein</fullName>
    </submittedName>
</protein>
<evidence type="ECO:0000313" key="3">
    <source>
        <dbReference type="Proteomes" id="UP000002640"/>
    </source>
</evidence>
<name>G4ZUC5_PHYSP</name>
<dbReference type="GeneID" id="20646931"/>
<dbReference type="AlphaFoldDB" id="G4ZUC5"/>
<dbReference type="Proteomes" id="UP000002640">
    <property type="component" value="Unassembled WGS sequence"/>
</dbReference>
<feature type="chain" id="PRO_5003472589" evidence="1">
    <location>
        <begin position="17"/>
        <end position="368"/>
    </location>
</feature>
<evidence type="ECO:0000313" key="2">
    <source>
        <dbReference type="EMBL" id="EGZ13399.1"/>
    </source>
</evidence>